<gene>
    <name evidence="1" type="ORF">MNBD_GAMMA14-2230</name>
</gene>
<dbReference type="EMBL" id="UOFM01000526">
    <property type="protein sequence ID" value="VAW83329.1"/>
    <property type="molecule type" value="Genomic_DNA"/>
</dbReference>
<feature type="non-terminal residue" evidence="1">
    <location>
        <position position="37"/>
    </location>
</feature>
<sequence length="37" mass="4186">MQMRVRIAQEAARLMAEQGITDFYVAKRKAARHLGAP</sequence>
<proteinExistence type="predicted"/>
<reference evidence="1" key="1">
    <citation type="submission" date="2018-06" db="EMBL/GenBank/DDBJ databases">
        <authorList>
            <person name="Zhirakovskaya E."/>
        </authorList>
    </citation>
    <scope>NUCLEOTIDE SEQUENCE</scope>
</reference>
<dbReference type="AlphaFoldDB" id="A0A3B0ZAN3"/>
<organism evidence="1">
    <name type="scientific">hydrothermal vent metagenome</name>
    <dbReference type="NCBI Taxonomy" id="652676"/>
    <lineage>
        <taxon>unclassified sequences</taxon>
        <taxon>metagenomes</taxon>
        <taxon>ecological metagenomes</taxon>
    </lineage>
</organism>
<protein>
    <submittedName>
        <fullName evidence="1">Uncharacterized protein</fullName>
    </submittedName>
</protein>
<accession>A0A3B0ZAN3</accession>
<name>A0A3B0ZAN3_9ZZZZ</name>
<evidence type="ECO:0000313" key="1">
    <source>
        <dbReference type="EMBL" id="VAW83329.1"/>
    </source>
</evidence>